<dbReference type="CDD" id="cd07720">
    <property type="entry name" value="OPHC2-like_MBL-fold"/>
    <property type="match status" value="1"/>
</dbReference>
<dbReference type="PANTHER" id="PTHR42978">
    <property type="entry name" value="QUORUM-QUENCHING LACTONASE YTNP-RELATED-RELATED"/>
    <property type="match status" value="1"/>
</dbReference>
<dbReference type="SMART" id="SM00849">
    <property type="entry name" value="Lactamase_B"/>
    <property type="match status" value="1"/>
</dbReference>
<dbReference type="PANTHER" id="PTHR42978:SF6">
    <property type="entry name" value="QUORUM-QUENCHING LACTONASE YTNP-RELATED"/>
    <property type="match status" value="1"/>
</dbReference>
<reference evidence="6 7" key="2">
    <citation type="submission" date="2012-06" db="EMBL/GenBank/DDBJ databases">
        <authorList>
            <person name="Fiebig A."/>
        </authorList>
    </citation>
    <scope>NUCLEOTIDE SEQUENCE [LARGE SCALE GENOMIC DNA]</scope>
    <source>
        <strain evidence="6 7">DFL-43</strain>
    </source>
</reference>
<name>A9DGA5_HOEPD</name>
<sequence>MDSLDLTRRNLLKGGVAAGAAMVLPAGSGLMGASPAQAFEIGDGVLSVISDGNLVLPLSFSYPDAPQDELVALLEANGLPTDTLVPDCNIPVLKTGDRVILFDLGAGPNFMPSAGQLGDNMADAGLDPADVTDVIFTHAHPDHLWGLVDDFDELVFANAAYHMGRAEWDYWRDPGTVDAMPEARKSFAVGAQNRMAFLKDSINLFEPGTEVLPGVEAVDTSGHTPGHMSFMLHGGDDPVLIAGDAILHHIVSFEHPNWPSGSDQDPDKGIATRASLLDRLVTDKARLAAYHLPDPGKGRVERNGIVFRFMAEG</sequence>
<comment type="similarity">
    <text evidence="1">Belongs to the metallo-beta-lactamase superfamily.</text>
</comment>
<proteinExistence type="inferred from homology"/>
<comment type="caution">
    <text evidence="6">The sequence shown here is derived from an EMBL/GenBank/DDBJ whole genome shotgun (WGS) entry which is preliminary data.</text>
</comment>
<evidence type="ECO:0000313" key="7">
    <source>
        <dbReference type="Proteomes" id="UP000004291"/>
    </source>
</evidence>
<dbReference type="RefSeq" id="WP_007198007.1">
    <property type="nucleotide sequence ID" value="NZ_CM002917.1"/>
</dbReference>
<dbReference type="GO" id="GO:0016787">
    <property type="term" value="F:hydrolase activity"/>
    <property type="evidence" value="ECO:0007669"/>
    <property type="project" value="UniProtKB-KW"/>
</dbReference>
<keyword evidence="3 6" id="KW-0378">Hydrolase</keyword>
<dbReference type="PROSITE" id="PS51318">
    <property type="entry name" value="TAT"/>
    <property type="match status" value="1"/>
</dbReference>
<reference evidence="6 7" key="1">
    <citation type="submission" date="2007-10" db="EMBL/GenBank/DDBJ databases">
        <authorList>
            <person name="Wagner-Dobler I."/>
            <person name="Ferriera S."/>
            <person name="Johnson J."/>
            <person name="Kravitz S."/>
            <person name="Beeson K."/>
            <person name="Sutton G."/>
            <person name="Rogers Y.-H."/>
            <person name="Friedman R."/>
            <person name="Frazier M."/>
            <person name="Venter J.C."/>
        </authorList>
    </citation>
    <scope>NUCLEOTIDE SEQUENCE [LARGE SCALE GENOMIC DNA]</scope>
    <source>
        <strain evidence="6 7">DFL-43</strain>
    </source>
</reference>
<dbReference type="InterPro" id="IPR006311">
    <property type="entry name" value="TAT_signal"/>
</dbReference>
<dbReference type="eggNOG" id="COG0491">
    <property type="taxonomic scope" value="Bacteria"/>
</dbReference>
<feature type="domain" description="Metallo-beta-lactamase" evidence="5">
    <location>
        <begin position="87"/>
        <end position="291"/>
    </location>
</feature>
<dbReference type="HOGENOM" id="CLU_056519_0_0_5"/>
<gene>
    <name evidence="6" type="ORF">HPDFL43_11171</name>
</gene>
<dbReference type="Pfam" id="PF00753">
    <property type="entry name" value="Lactamase_B"/>
    <property type="match status" value="1"/>
</dbReference>
<dbReference type="SUPFAM" id="SSF56281">
    <property type="entry name" value="Metallo-hydrolase/oxidoreductase"/>
    <property type="match status" value="1"/>
</dbReference>
<protein>
    <submittedName>
        <fullName evidence="6">Zn-dependent hydrolase, including glyoxylase</fullName>
    </submittedName>
</protein>
<keyword evidence="2" id="KW-0479">Metal-binding</keyword>
<dbReference type="STRING" id="411684.HPDFL43_11171"/>
<dbReference type="Proteomes" id="UP000004291">
    <property type="component" value="Chromosome"/>
</dbReference>
<dbReference type="AlphaFoldDB" id="A9DGA5"/>
<evidence type="ECO:0000259" key="5">
    <source>
        <dbReference type="SMART" id="SM00849"/>
    </source>
</evidence>
<dbReference type="EMBL" id="ABIA03000004">
    <property type="protein sequence ID" value="EDQ31592.1"/>
    <property type="molecule type" value="Genomic_DNA"/>
</dbReference>
<dbReference type="Gene3D" id="3.60.15.10">
    <property type="entry name" value="Ribonuclease Z/Hydroxyacylglutathione hydrolase-like"/>
    <property type="match status" value="1"/>
</dbReference>
<dbReference type="InterPro" id="IPR036866">
    <property type="entry name" value="RibonucZ/Hydroxyglut_hydro"/>
</dbReference>
<evidence type="ECO:0000256" key="2">
    <source>
        <dbReference type="ARBA" id="ARBA00022723"/>
    </source>
</evidence>
<evidence type="ECO:0000256" key="4">
    <source>
        <dbReference type="ARBA" id="ARBA00022833"/>
    </source>
</evidence>
<dbReference type="OrthoDB" id="9773738at2"/>
<evidence type="ECO:0000256" key="1">
    <source>
        <dbReference type="ARBA" id="ARBA00007749"/>
    </source>
</evidence>
<accession>A9DGA5</accession>
<keyword evidence="7" id="KW-1185">Reference proteome</keyword>
<keyword evidence="4" id="KW-0862">Zinc</keyword>
<evidence type="ECO:0000256" key="3">
    <source>
        <dbReference type="ARBA" id="ARBA00022801"/>
    </source>
</evidence>
<evidence type="ECO:0000313" key="6">
    <source>
        <dbReference type="EMBL" id="EDQ31592.1"/>
    </source>
</evidence>
<organism evidence="6 7">
    <name type="scientific">Hoeflea phototrophica (strain DSM 17068 / NCIMB 14078 / DFL-43)</name>
    <dbReference type="NCBI Taxonomy" id="411684"/>
    <lineage>
        <taxon>Bacteria</taxon>
        <taxon>Pseudomonadati</taxon>
        <taxon>Pseudomonadota</taxon>
        <taxon>Alphaproteobacteria</taxon>
        <taxon>Hyphomicrobiales</taxon>
        <taxon>Rhizobiaceae</taxon>
        <taxon>Hoeflea</taxon>
    </lineage>
</organism>
<dbReference type="GO" id="GO:0046872">
    <property type="term" value="F:metal ion binding"/>
    <property type="evidence" value="ECO:0007669"/>
    <property type="project" value="UniProtKB-KW"/>
</dbReference>
<dbReference type="InterPro" id="IPR001279">
    <property type="entry name" value="Metallo-B-lactamas"/>
</dbReference>
<dbReference type="InterPro" id="IPR051013">
    <property type="entry name" value="MBL_superfamily_lactonases"/>
</dbReference>
<dbReference type="Pfam" id="PF10518">
    <property type="entry name" value="TAT_signal"/>
    <property type="match status" value="1"/>
</dbReference>
<dbReference type="InterPro" id="IPR019546">
    <property type="entry name" value="TAT_signal_bac_arc"/>
</dbReference>